<organism evidence="1 2">
    <name type="scientific">Sporolactobacillus nakayamae</name>
    <dbReference type="NCBI Taxonomy" id="269670"/>
    <lineage>
        <taxon>Bacteria</taxon>
        <taxon>Bacillati</taxon>
        <taxon>Bacillota</taxon>
        <taxon>Bacilli</taxon>
        <taxon>Bacillales</taxon>
        <taxon>Sporolactobacillaceae</taxon>
        <taxon>Sporolactobacillus</taxon>
    </lineage>
</organism>
<dbReference type="Pfam" id="PF15781">
    <property type="entry name" value="ParE-like_toxin"/>
    <property type="match status" value="1"/>
</dbReference>
<dbReference type="Gene3D" id="3.30.2310.20">
    <property type="entry name" value="RelE-like"/>
    <property type="match status" value="1"/>
</dbReference>
<dbReference type="Proteomes" id="UP000198752">
    <property type="component" value="Unassembled WGS sequence"/>
</dbReference>
<gene>
    <name evidence="1" type="ORF">SAMN02982927_03165</name>
</gene>
<dbReference type="STRING" id="269670.SAMN02982927_03165"/>
<dbReference type="EMBL" id="FOOY01000028">
    <property type="protein sequence ID" value="SFG90456.1"/>
    <property type="molecule type" value="Genomic_DNA"/>
</dbReference>
<keyword evidence="2" id="KW-1185">Reference proteome</keyword>
<dbReference type="InterPro" id="IPR035093">
    <property type="entry name" value="RelE/ParE_toxin_dom_sf"/>
</dbReference>
<dbReference type="SUPFAM" id="SSF143011">
    <property type="entry name" value="RelE-like"/>
    <property type="match status" value="1"/>
</dbReference>
<dbReference type="AlphaFoldDB" id="A0A1I2VSH1"/>
<evidence type="ECO:0000313" key="2">
    <source>
        <dbReference type="Proteomes" id="UP000198752"/>
    </source>
</evidence>
<name>A0A1I2VSH1_9BACL</name>
<proteinExistence type="predicted"/>
<evidence type="ECO:0000313" key="1">
    <source>
        <dbReference type="EMBL" id="SFG90456.1"/>
    </source>
</evidence>
<accession>A0A1I2VSH1</accession>
<dbReference type="RefSeq" id="WP_093674535.1">
    <property type="nucleotide sequence ID" value="NZ_FOOY01000028.1"/>
</dbReference>
<dbReference type="OrthoDB" id="82378at2"/>
<dbReference type="InterPro" id="IPR031552">
    <property type="entry name" value="ParE-like_toxin"/>
</dbReference>
<protein>
    <submittedName>
        <fullName evidence="1">ParE-like toxin of type II toxin-antitoxin system</fullName>
    </submittedName>
</protein>
<sequence length="102" mass="12020">MLNVRIEPKAGRTLKKIRKQDKHFYKQIRDAVDAIRHDPSIGESKKGDLVGYQSLDLYNKGINYELAYRLEEDGNGKLVVIIMFGSRENFYEELKRYLKVRK</sequence>
<reference evidence="2" key="1">
    <citation type="submission" date="2016-10" db="EMBL/GenBank/DDBJ databases">
        <authorList>
            <person name="Varghese N."/>
            <person name="Submissions S."/>
        </authorList>
    </citation>
    <scope>NUCLEOTIDE SEQUENCE [LARGE SCALE GENOMIC DNA]</scope>
    <source>
        <strain evidence="2">ATCC 700379</strain>
    </source>
</reference>